<accession>A0A380FJ20</accession>
<feature type="compositionally biased region" description="Polar residues" evidence="1">
    <location>
        <begin position="93"/>
        <end position="103"/>
    </location>
</feature>
<evidence type="ECO:0000313" key="2">
    <source>
        <dbReference type="EMBL" id="SUM33619.1"/>
    </source>
</evidence>
<feature type="region of interest" description="Disordered" evidence="1">
    <location>
        <begin position="1"/>
        <end position="103"/>
    </location>
</feature>
<gene>
    <name evidence="2" type="ORF">NCTC12195_03085</name>
</gene>
<sequence>MRQFQIQPSENNQHQDINLNQSDSTVSEPTLEPESAESLSVENQTRDHSIAEQTDDKLETSVDNEVLSESNQVNQGNTEIPPLQPEFNKHPQESASNTEHQDD</sequence>
<dbReference type="Proteomes" id="UP000255277">
    <property type="component" value="Unassembled WGS sequence"/>
</dbReference>
<feature type="compositionally biased region" description="Basic and acidic residues" evidence="1">
    <location>
        <begin position="44"/>
        <end position="60"/>
    </location>
</feature>
<protein>
    <submittedName>
        <fullName evidence="2">Uncharacterized protein</fullName>
    </submittedName>
</protein>
<dbReference type="AlphaFoldDB" id="A0A380FJ20"/>
<evidence type="ECO:0000313" key="3">
    <source>
        <dbReference type="Proteomes" id="UP000255277"/>
    </source>
</evidence>
<organism evidence="2 3">
    <name type="scientific">Staphylococcus gallinarum</name>
    <dbReference type="NCBI Taxonomy" id="1293"/>
    <lineage>
        <taxon>Bacteria</taxon>
        <taxon>Bacillati</taxon>
        <taxon>Bacillota</taxon>
        <taxon>Bacilli</taxon>
        <taxon>Bacillales</taxon>
        <taxon>Staphylococcaceae</taxon>
        <taxon>Staphylococcus</taxon>
    </lineage>
</organism>
<feature type="compositionally biased region" description="Polar residues" evidence="1">
    <location>
        <begin position="1"/>
        <end position="28"/>
    </location>
</feature>
<evidence type="ECO:0000256" key="1">
    <source>
        <dbReference type="SAM" id="MobiDB-lite"/>
    </source>
</evidence>
<reference evidence="2 3" key="1">
    <citation type="submission" date="2018-06" db="EMBL/GenBank/DDBJ databases">
        <authorList>
            <consortium name="Pathogen Informatics"/>
            <person name="Doyle S."/>
        </authorList>
    </citation>
    <scope>NUCLEOTIDE SEQUENCE [LARGE SCALE GENOMIC DNA]</scope>
    <source>
        <strain evidence="2 3">NCTC12195</strain>
    </source>
</reference>
<name>A0A380FJ20_STAGA</name>
<dbReference type="EMBL" id="UHDK01000001">
    <property type="protein sequence ID" value="SUM33619.1"/>
    <property type="molecule type" value="Genomic_DNA"/>
</dbReference>
<proteinExistence type="predicted"/>
<feature type="compositionally biased region" description="Polar residues" evidence="1">
    <location>
        <begin position="61"/>
        <end position="78"/>
    </location>
</feature>